<evidence type="ECO:0000256" key="9">
    <source>
        <dbReference type="ARBA" id="ARBA00023004"/>
    </source>
</evidence>
<evidence type="ECO:0000256" key="6">
    <source>
        <dbReference type="ARBA" id="ARBA00022723"/>
    </source>
</evidence>
<evidence type="ECO:0000256" key="10">
    <source>
        <dbReference type="ARBA" id="ARBA00023014"/>
    </source>
</evidence>
<keyword evidence="12" id="KW-1015">Disulfide bond</keyword>
<evidence type="ECO:0000256" key="14">
    <source>
        <dbReference type="ARBA" id="ARBA00023284"/>
    </source>
</evidence>
<evidence type="ECO:0000259" key="18">
    <source>
        <dbReference type="Pfam" id="PF00462"/>
    </source>
</evidence>
<evidence type="ECO:0000256" key="5">
    <source>
        <dbReference type="ARBA" id="ARBA00022714"/>
    </source>
</evidence>
<dbReference type="InterPro" id="IPR036249">
    <property type="entry name" value="Thioredoxin-like_sf"/>
</dbReference>
<dbReference type="PANTHER" id="PTHR46679:SF1">
    <property type="entry name" value="GLUTAREDOXIN-2, MITOCHONDRIAL"/>
    <property type="match status" value="1"/>
</dbReference>
<evidence type="ECO:0000313" key="20">
    <source>
        <dbReference type="RefSeq" id="XP_065661992.1"/>
    </source>
</evidence>
<dbReference type="RefSeq" id="XP_002154935.1">
    <property type="nucleotide sequence ID" value="XM_002154899.5"/>
</dbReference>
<comment type="subcellular location">
    <subcellularLocation>
        <location evidence="2">Mitochondrion</location>
    </subcellularLocation>
</comment>
<dbReference type="PROSITE" id="PS51354">
    <property type="entry name" value="GLUTAREDOXIN_2"/>
    <property type="match status" value="1"/>
</dbReference>
<keyword evidence="8" id="KW-0249">Electron transport</keyword>
<reference evidence="20" key="1">
    <citation type="submission" date="2025-08" db="UniProtKB">
        <authorList>
            <consortium name="RefSeq"/>
        </authorList>
    </citation>
    <scope>IDENTIFICATION</scope>
</reference>
<evidence type="ECO:0000256" key="3">
    <source>
        <dbReference type="ARBA" id="ARBA00007787"/>
    </source>
</evidence>
<dbReference type="InterPro" id="IPR002109">
    <property type="entry name" value="Glutaredoxin"/>
</dbReference>
<dbReference type="Pfam" id="PF00462">
    <property type="entry name" value="Glutaredoxin"/>
    <property type="match status" value="1"/>
</dbReference>
<feature type="domain" description="Glutaredoxin" evidence="18">
    <location>
        <begin position="19"/>
        <end position="81"/>
    </location>
</feature>
<keyword evidence="5" id="KW-0001">2Fe-2S</keyword>
<keyword evidence="4" id="KW-0813">Transport</keyword>
<evidence type="ECO:0000313" key="19">
    <source>
        <dbReference type="Proteomes" id="UP001652625"/>
    </source>
</evidence>
<dbReference type="Proteomes" id="UP001652625">
    <property type="component" value="Chromosome 09"/>
</dbReference>
<comment type="function">
    <text evidence="15">Glutathione-dependent oxidoreductase that facilitates the maintenance of mitochondrial redox homeostasis upon induction of apoptosis by oxidative stress. Involved in response to hydrogen peroxide and regulation of apoptosis caused by oxidative stress. Acts as a very efficient catalyst of monothiol reactions because of its high affinity for protein glutathione-mixed disulfides. Can receive electrons not only from glutathione (GSH), but also from thioredoxin reductase supporting both monothiol and dithiol reactions. Efficiently catalyzes both glutathionylation and deglutathionylation of mitochondrial complex I, which in turn regulates the superoxide production by the complex. Overexpression decreases the susceptibility to apoptosis and prevents loss of cardiolipin and cytochrome c release.</text>
</comment>
<evidence type="ECO:0000256" key="12">
    <source>
        <dbReference type="ARBA" id="ARBA00023157"/>
    </source>
</evidence>
<keyword evidence="7" id="KW-0809">Transit peptide</keyword>
<dbReference type="PRINTS" id="PR00160">
    <property type="entry name" value="GLUTAREDOXIN"/>
</dbReference>
<accession>A0ABM4CJQ5</accession>
<dbReference type="InterPro" id="IPR014025">
    <property type="entry name" value="Glutaredoxin_subgr"/>
</dbReference>
<name>A0ABM4CJQ5_HYDVU</name>
<gene>
    <name evidence="20" type="primary">LOC100203063</name>
</gene>
<keyword evidence="10" id="KW-0411">Iron-sulfur</keyword>
<dbReference type="InterPro" id="IPR011767">
    <property type="entry name" value="GLR_AS"/>
</dbReference>
<keyword evidence="14" id="KW-0676">Redox-active center</keyword>
<evidence type="ECO:0000256" key="16">
    <source>
        <dbReference type="ARBA" id="ARBA00038558"/>
    </source>
</evidence>
<keyword evidence="9" id="KW-0408">Iron</keyword>
<keyword evidence="6" id="KW-0479">Metal-binding</keyword>
<comment type="function">
    <text evidence="1">Has a glutathione-disulfide oxidoreductase activity in the presence of NADPH and glutathione reductase. Reduces low molecular weight disulfides and proteins.</text>
</comment>
<evidence type="ECO:0000256" key="4">
    <source>
        <dbReference type="ARBA" id="ARBA00022448"/>
    </source>
</evidence>
<evidence type="ECO:0000256" key="17">
    <source>
        <dbReference type="ARBA" id="ARBA00039819"/>
    </source>
</evidence>
<dbReference type="RefSeq" id="XP_065661992.1">
    <property type="nucleotide sequence ID" value="XM_065805920.1"/>
</dbReference>
<evidence type="ECO:0000256" key="15">
    <source>
        <dbReference type="ARBA" id="ARBA00037470"/>
    </source>
</evidence>
<evidence type="ECO:0000256" key="2">
    <source>
        <dbReference type="ARBA" id="ARBA00004173"/>
    </source>
</evidence>
<evidence type="ECO:0000256" key="11">
    <source>
        <dbReference type="ARBA" id="ARBA00023128"/>
    </source>
</evidence>
<keyword evidence="19" id="KW-1185">Reference proteome</keyword>
<dbReference type="PANTHER" id="PTHR46679">
    <property type="match status" value="1"/>
</dbReference>
<dbReference type="NCBIfam" id="TIGR02180">
    <property type="entry name" value="GRX_euk"/>
    <property type="match status" value="1"/>
</dbReference>
<evidence type="ECO:0000256" key="7">
    <source>
        <dbReference type="ARBA" id="ARBA00022946"/>
    </source>
</evidence>
<sequence length="102" mass="11575">MGRAEAEIFVKEQIDSNFIVVFSKTYCPYCTMAKKALDDVNATYTVLELENRDDCQDIQDVLMDMTGARTVPRVFINRKFIGGGTDLKMLQENGELKELVKS</sequence>
<dbReference type="PROSITE" id="PS00195">
    <property type="entry name" value="GLUTAREDOXIN_1"/>
    <property type="match status" value="1"/>
</dbReference>
<dbReference type="SUPFAM" id="SSF52833">
    <property type="entry name" value="Thioredoxin-like"/>
    <property type="match status" value="1"/>
</dbReference>
<protein>
    <recommendedName>
        <fullName evidence="17">Glutaredoxin-2, mitochondrial</fullName>
    </recommendedName>
</protein>
<evidence type="ECO:0000256" key="8">
    <source>
        <dbReference type="ARBA" id="ARBA00022982"/>
    </source>
</evidence>
<comment type="similarity">
    <text evidence="3">Belongs to the glutaredoxin family.</text>
</comment>
<dbReference type="InterPro" id="IPR011899">
    <property type="entry name" value="Glutaredoxin_euk/vir"/>
</dbReference>
<dbReference type="Gene3D" id="3.40.30.10">
    <property type="entry name" value="Glutaredoxin"/>
    <property type="match status" value="1"/>
</dbReference>
<evidence type="ECO:0000256" key="1">
    <source>
        <dbReference type="ARBA" id="ARBA00002549"/>
    </source>
</evidence>
<dbReference type="GeneID" id="100203063"/>
<keyword evidence="13" id="KW-0318">Glutathionylation</keyword>
<proteinExistence type="inferred from homology"/>
<dbReference type="CDD" id="cd03419">
    <property type="entry name" value="GRX_GRXh_1_2_like"/>
    <property type="match status" value="1"/>
</dbReference>
<keyword evidence="11" id="KW-0496">Mitochondrion</keyword>
<organism evidence="19 20">
    <name type="scientific">Hydra vulgaris</name>
    <name type="common">Hydra</name>
    <name type="synonym">Hydra attenuata</name>
    <dbReference type="NCBI Taxonomy" id="6087"/>
    <lineage>
        <taxon>Eukaryota</taxon>
        <taxon>Metazoa</taxon>
        <taxon>Cnidaria</taxon>
        <taxon>Hydrozoa</taxon>
        <taxon>Hydroidolina</taxon>
        <taxon>Anthoathecata</taxon>
        <taxon>Aplanulata</taxon>
        <taxon>Hydridae</taxon>
        <taxon>Hydra</taxon>
    </lineage>
</organism>
<comment type="subunit">
    <text evidence="16">Monomer; active form. Homodimer; inactive form. The homodimer is probably linked by 1 2Fe-2S cluster.</text>
</comment>
<evidence type="ECO:0000256" key="13">
    <source>
        <dbReference type="ARBA" id="ARBA00023206"/>
    </source>
</evidence>